<accession>A0AAU9TRT1</accession>
<evidence type="ECO:0000259" key="1">
    <source>
        <dbReference type="Pfam" id="PF05699"/>
    </source>
</evidence>
<dbReference type="PANTHER" id="PTHR47611:SF3">
    <property type="entry name" value="HAT C-TERMINAL DIMERISATION DOMAIN-CONTAINING PROTEIN"/>
    <property type="match status" value="1"/>
</dbReference>
<keyword evidence="3" id="KW-1185">Reference proteome</keyword>
<dbReference type="InterPro" id="IPR008906">
    <property type="entry name" value="HATC_C_dom"/>
</dbReference>
<reference evidence="2" key="1">
    <citation type="submission" date="2022-03" db="EMBL/GenBank/DDBJ databases">
        <authorList>
            <person name="Tunstrom K."/>
        </authorList>
    </citation>
    <scope>NUCLEOTIDE SEQUENCE</scope>
</reference>
<organism evidence="2 3">
    <name type="scientific">Euphydryas editha</name>
    <name type="common">Edith's checkerspot</name>
    <dbReference type="NCBI Taxonomy" id="104508"/>
    <lineage>
        <taxon>Eukaryota</taxon>
        <taxon>Metazoa</taxon>
        <taxon>Ecdysozoa</taxon>
        <taxon>Arthropoda</taxon>
        <taxon>Hexapoda</taxon>
        <taxon>Insecta</taxon>
        <taxon>Pterygota</taxon>
        <taxon>Neoptera</taxon>
        <taxon>Endopterygota</taxon>
        <taxon>Lepidoptera</taxon>
        <taxon>Glossata</taxon>
        <taxon>Ditrysia</taxon>
        <taxon>Papilionoidea</taxon>
        <taxon>Nymphalidae</taxon>
        <taxon>Nymphalinae</taxon>
        <taxon>Euphydryas</taxon>
    </lineage>
</organism>
<name>A0AAU9TRT1_EUPED</name>
<comment type="caution">
    <text evidence="2">The sequence shown here is derived from an EMBL/GenBank/DDBJ whole genome shotgun (WGS) entry which is preliminary data.</text>
</comment>
<feature type="domain" description="HAT C-terminal dimerisation" evidence="1">
    <location>
        <begin position="9"/>
        <end position="88"/>
    </location>
</feature>
<dbReference type="GO" id="GO:0046983">
    <property type="term" value="F:protein dimerization activity"/>
    <property type="evidence" value="ECO:0007669"/>
    <property type="project" value="InterPro"/>
</dbReference>
<dbReference type="PANTHER" id="PTHR47611">
    <property type="entry name" value="HAT DIMERISATION DOMAIN, C-TERMINAL"/>
    <property type="match status" value="1"/>
</dbReference>
<dbReference type="Proteomes" id="UP001153954">
    <property type="component" value="Unassembled WGS sequence"/>
</dbReference>
<evidence type="ECO:0000313" key="3">
    <source>
        <dbReference type="Proteomes" id="UP001153954"/>
    </source>
</evidence>
<dbReference type="InterPro" id="IPR012337">
    <property type="entry name" value="RNaseH-like_sf"/>
</dbReference>
<dbReference type="AlphaFoldDB" id="A0AAU9TRT1"/>
<sequence length="96" mass="11326">MESQGLNEEFKHYLSQAVVHLKYDPILYWQEQKNSIYHDLHSIAMMYMGIVGSSVPCERLFSIAGNIASDERNRLDPNRLDRLLFLKSLDMKHWEL</sequence>
<protein>
    <recommendedName>
        <fullName evidence="1">HAT C-terminal dimerisation domain-containing protein</fullName>
    </recommendedName>
</protein>
<dbReference type="Pfam" id="PF05699">
    <property type="entry name" value="Dimer_Tnp_hAT"/>
    <property type="match status" value="1"/>
</dbReference>
<evidence type="ECO:0000313" key="2">
    <source>
        <dbReference type="EMBL" id="CAH2089866.1"/>
    </source>
</evidence>
<dbReference type="EMBL" id="CAKOGL010000008">
    <property type="protein sequence ID" value="CAH2089866.1"/>
    <property type="molecule type" value="Genomic_DNA"/>
</dbReference>
<gene>
    <name evidence="2" type="ORF">EEDITHA_LOCUS5878</name>
</gene>
<dbReference type="SUPFAM" id="SSF53098">
    <property type="entry name" value="Ribonuclease H-like"/>
    <property type="match status" value="1"/>
</dbReference>
<proteinExistence type="predicted"/>